<dbReference type="RefSeq" id="WP_173493195.1">
    <property type="nucleotide sequence ID" value="NZ_CP054056.1"/>
</dbReference>
<organism evidence="2 3">
    <name type="scientific">Aquiluna borgnonia</name>
    <dbReference type="NCBI Taxonomy" id="2499157"/>
    <lineage>
        <taxon>Bacteria</taxon>
        <taxon>Bacillati</taxon>
        <taxon>Actinomycetota</taxon>
        <taxon>Actinomycetes</taxon>
        <taxon>Micrococcales</taxon>
        <taxon>Microbacteriaceae</taxon>
        <taxon>Luna cluster</taxon>
        <taxon>Luna-1 subcluster</taxon>
        <taxon>Aquiluna</taxon>
    </lineage>
</organism>
<feature type="transmembrane region" description="Helical" evidence="1">
    <location>
        <begin position="158"/>
        <end position="182"/>
    </location>
</feature>
<feature type="transmembrane region" description="Helical" evidence="1">
    <location>
        <begin position="35"/>
        <end position="54"/>
    </location>
</feature>
<evidence type="ECO:0000256" key="1">
    <source>
        <dbReference type="SAM" id="Phobius"/>
    </source>
</evidence>
<dbReference type="InterPro" id="IPR017196">
    <property type="entry name" value="ECF_substrate-spec_UCP037395"/>
</dbReference>
<dbReference type="KEGG" id="aqg:HRU87_01435"/>
<accession>A0A7D4ULD0</accession>
<feature type="transmembrane region" description="Helical" evidence="1">
    <location>
        <begin position="9"/>
        <end position="29"/>
    </location>
</feature>
<sequence length="243" mass="25551">MKAYLERSLLAGIFAIGLVGFAWPLWIPATANTDLSGWMALALMPLILIAALSLNQGPIAGPRKLAMLAVLSALAAATRIATSGVGGFELIFAIVILGAAALGARFGFLLGASSVLLSSLFFGGIGPWTAFQMFAVGWVGFGAGAVGAQLALRKPLVLAAYGFFASYVFGLIMNLWFWPFAVGPTTSISYQPDAGLSQNLVSFLTYTLLSSTLTWDTLRAISTAAVILLVGKPVLLTLNRYRL</sequence>
<gene>
    <name evidence="2" type="ORF">HRU87_01435</name>
</gene>
<keyword evidence="1" id="KW-0472">Membrane</keyword>
<dbReference type="Gene3D" id="1.10.1760.20">
    <property type="match status" value="1"/>
</dbReference>
<evidence type="ECO:0000313" key="3">
    <source>
        <dbReference type="Proteomes" id="UP000501003"/>
    </source>
</evidence>
<evidence type="ECO:0000313" key="2">
    <source>
        <dbReference type="EMBL" id="QKJ24898.1"/>
    </source>
</evidence>
<feature type="transmembrane region" description="Helical" evidence="1">
    <location>
        <begin position="220"/>
        <end position="238"/>
    </location>
</feature>
<reference evidence="2 3" key="1">
    <citation type="submission" date="2020-05" db="EMBL/GenBank/DDBJ databases">
        <title>Aquirufa sp. strain 15G-AUS-rot a new Aquirufa species.</title>
        <authorList>
            <person name="Pitt A."/>
            <person name="Hahn M.W."/>
        </authorList>
    </citation>
    <scope>NUCLEOTIDE SEQUENCE [LARGE SCALE GENOMIC DNA]</scope>
    <source>
        <strain evidence="2 3">15G-AUS-rot</strain>
    </source>
</reference>
<keyword evidence="1" id="KW-1133">Transmembrane helix</keyword>
<dbReference type="PIRSF" id="PIRSF037395">
    <property type="entry name" value="UCP037395_ABCper"/>
    <property type="match status" value="1"/>
</dbReference>
<dbReference type="EMBL" id="CP054056">
    <property type="protein sequence ID" value="QKJ24898.1"/>
    <property type="molecule type" value="Genomic_DNA"/>
</dbReference>
<keyword evidence="1" id="KW-0812">Transmembrane</keyword>
<protein>
    <submittedName>
        <fullName evidence="2">ECF transporter S component</fullName>
    </submittedName>
</protein>
<dbReference type="AlphaFoldDB" id="A0A7D4ULD0"/>
<name>A0A7D4ULD0_9MICO</name>
<dbReference type="Proteomes" id="UP000501003">
    <property type="component" value="Chromosome"/>
</dbReference>
<proteinExistence type="predicted"/>
<feature type="transmembrane region" description="Helical" evidence="1">
    <location>
        <begin position="91"/>
        <end position="122"/>
    </location>
</feature>
<keyword evidence="3" id="KW-1185">Reference proteome</keyword>